<dbReference type="GO" id="GO:0016757">
    <property type="term" value="F:glycosyltransferase activity"/>
    <property type="evidence" value="ECO:0007669"/>
    <property type="project" value="InterPro"/>
</dbReference>
<feature type="transmembrane region" description="Helical" evidence="2">
    <location>
        <begin position="20"/>
        <end position="40"/>
    </location>
</feature>
<evidence type="ECO:0000259" key="3">
    <source>
        <dbReference type="Pfam" id="PF00534"/>
    </source>
</evidence>
<dbReference type="STRING" id="1798657.A2648_00940"/>
<dbReference type="CDD" id="cd03801">
    <property type="entry name" value="GT4_PimA-like"/>
    <property type="match status" value="1"/>
</dbReference>
<protein>
    <recommendedName>
        <fullName evidence="3">Glycosyl transferase family 1 domain-containing protein</fullName>
    </recommendedName>
</protein>
<dbReference type="Gene3D" id="3.40.50.2000">
    <property type="entry name" value="Glycogen Phosphorylase B"/>
    <property type="match status" value="2"/>
</dbReference>
<evidence type="ECO:0000256" key="2">
    <source>
        <dbReference type="SAM" id="Phobius"/>
    </source>
</evidence>
<feature type="transmembrane region" description="Helical" evidence="2">
    <location>
        <begin position="85"/>
        <end position="101"/>
    </location>
</feature>
<gene>
    <name evidence="4" type="ORF">A2648_00940</name>
</gene>
<dbReference type="InterPro" id="IPR001296">
    <property type="entry name" value="Glyco_trans_1"/>
</dbReference>
<dbReference type="AlphaFoldDB" id="A0A1G2CTD6"/>
<organism evidence="4 5">
    <name type="scientific">Candidatus Lloydbacteria bacterium RIFCSPHIGHO2_01_FULL_41_20</name>
    <dbReference type="NCBI Taxonomy" id="1798657"/>
    <lineage>
        <taxon>Bacteria</taxon>
        <taxon>Candidatus Lloydiibacteriota</taxon>
    </lineage>
</organism>
<evidence type="ECO:0000256" key="1">
    <source>
        <dbReference type="ARBA" id="ARBA00022679"/>
    </source>
</evidence>
<keyword evidence="2" id="KW-0472">Membrane</keyword>
<keyword evidence="2" id="KW-0812">Transmembrane</keyword>
<evidence type="ECO:0000313" key="4">
    <source>
        <dbReference type="EMBL" id="OGZ04649.1"/>
    </source>
</evidence>
<evidence type="ECO:0000313" key="5">
    <source>
        <dbReference type="Proteomes" id="UP000178841"/>
    </source>
</evidence>
<feature type="transmembrane region" description="Helical" evidence="2">
    <location>
        <begin position="60"/>
        <end position="79"/>
    </location>
</feature>
<dbReference type="EMBL" id="MHLH01000003">
    <property type="protein sequence ID" value="OGZ04649.1"/>
    <property type="molecule type" value="Genomic_DNA"/>
</dbReference>
<dbReference type="PANTHER" id="PTHR46401">
    <property type="entry name" value="GLYCOSYLTRANSFERASE WBBK-RELATED"/>
    <property type="match status" value="1"/>
</dbReference>
<reference evidence="4 5" key="1">
    <citation type="journal article" date="2016" name="Nat. Commun.">
        <title>Thousands of microbial genomes shed light on interconnected biogeochemical processes in an aquifer system.</title>
        <authorList>
            <person name="Anantharaman K."/>
            <person name="Brown C.T."/>
            <person name="Hug L.A."/>
            <person name="Sharon I."/>
            <person name="Castelle C.J."/>
            <person name="Probst A.J."/>
            <person name="Thomas B.C."/>
            <person name="Singh A."/>
            <person name="Wilkins M.J."/>
            <person name="Karaoz U."/>
            <person name="Brodie E.L."/>
            <person name="Williams K.H."/>
            <person name="Hubbard S.S."/>
            <person name="Banfield J.F."/>
        </authorList>
    </citation>
    <scope>NUCLEOTIDE SEQUENCE [LARGE SCALE GENOMIC DNA]</scope>
</reference>
<keyword evidence="2" id="KW-1133">Transmembrane helix</keyword>
<dbReference type="PANTHER" id="PTHR46401:SF2">
    <property type="entry name" value="GLYCOSYLTRANSFERASE WBBK-RELATED"/>
    <property type="match status" value="1"/>
</dbReference>
<proteinExistence type="predicted"/>
<dbReference type="Proteomes" id="UP000178841">
    <property type="component" value="Unassembled WGS sequence"/>
</dbReference>
<comment type="caution">
    <text evidence="4">The sequence shown here is derived from an EMBL/GenBank/DDBJ whole genome shotgun (WGS) entry which is preliminary data.</text>
</comment>
<dbReference type="GO" id="GO:0009103">
    <property type="term" value="P:lipopolysaccharide biosynthetic process"/>
    <property type="evidence" value="ECO:0007669"/>
    <property type="project" value="TreeGrafter"/>
</dbReference>
<accession>A0A1G2CTD6</accession>
<sequence>MRLVYITGKTYPGNTADHHYIRQLALGFSSVLGGNMQFVAQGNIDFLNKESIIQTINISWLKNSIFFFFWILFFAIKNFKNLNDIVFFSNDSYILSILIIWRKIFNFKYKICSDWHHLFHDFRDKFIAVNSDEIVTTSKKLKENIIKITKISPSKIATIYGGVDLNLYSMDKIVSKKSLGLPEDKIIIGYVGLFKTLGLEKGILTMISSLKHLPDKFMVAFVGGTDNEIKEYKKFADSLGVKERCIFWGRKIGGDVAKYQMAMDILAIPYPDKPHFRESGFPMKVYEYMASKKPILYSKLDLVEEVLSDCAIGFIAGDAVDFSLKIKDIVENNFYPEFVSKAYLKLDQYTWKSKASYIIDFIKQK</sequence>
<dbReference type="Pfam" id="PF00534">
    <property type="entry name" value="Glycos_transf_1"/>
    <property type="match status" value="1"/>
</dbReference>
<dbReference type="SUPFAM" id="SSF53756">
    <property type="entry name" value="UDP-Glycosyltransferase/glycogen phosphorylase"/>
    <property type="match status" value="1"/>
</dbReference>
<name>A0A1G2CTD6_9BACT</name>
<feature type="domain" description="Glycosyl transferase family 1" evidence="3">
    <location>
        <begin position="175"/>
        <end position="333"/>
    </location>
</feature>
<keyword evidence="1" id="KW-0808">Transferase</keyword>